<dbReference type="AlphaFoldDB" id="A0AB39VXM2"/>
<evidence type="ECO:0000313" key="2">
    <source>
        <dbReference type="EMBL" id="XDU74897.1"/>
    </source>
</evidence>
<dbReference type="GO" id="GO:0071555">
    <property type="term" value="P:cell wall organization"/>
    <property type="evidence" value="ECO:0007669"/>
    <property type="project" value="InterPro"/>
</dbReference>
<organism evidence="2">
    <name type="scientific">Rouxiella sp. WC2420</name>
    <dbReference type="NCBI Taxonomy" id="3234145"/>
    <lineage>
        <taxon>Bacteria</taxon>
        <taxon>Pseudomonadati</taxon>
        <taxon>Pseudomonadota</taxon>
        <taxon>Gammaproteobacteria</taxon>
        <taxon>Enterobacterales</taxon>
        <taxon>Yersiniaceae</taxon>
        <taxon>Rouxiella</taxon>
    </lineage>
</organism>
<dbReference type="GO" id="GO:0030288">
    <property type="term" value="C:outer membrane-bounded periplasmic space"/>
    <property type="evidence" value="ECO:0007669"/>
    <property type="project" value="InterPro"/>
</dbReference>
<dbReference type="InterPro" id="IPR008962">
    <property type="entry name" value="PapD-like_sf"/>
</dbReference>
<gene>
    <name evidence="2" type="ORF">AB3G37_14230</name>
</gene>
<dbReference type="EMBL" id="CP165628">
    <property type="protein sequence ID" value="XDU74897.1"/>
    <property type="molecule type" value="Genomic_DNA"/>
</dbReference>
<dbReference type="Gene3D" id="2.60.40.10">
    <property type="entry name" value="Immunoglobulins"/>
    <property type="match status" value="1"/>
</dbReference>
<dbReference type="SUPFAM" id="SSF49354">
    <property type="entry name" value="PapD-like"/>
    <property type="match status" value="1"/>
</dbReference>
<dbReference type="PANTHER" id="PTHR30251:SF4">
    <property type="entry name" value="SLR1668 PROTEIN"/>
    <property type="match status" value="1"/>
</dbReference>
<evidence type="ECO:0000259" key="1">
    <source>
        <dbReference type="Pfam" id="PF00345"/>
    </source>
</evidence>
<dbReference type="InterPro" id="IPR016147">
    <property type="entry name" value="Pili_assmbl_chaperone_N"/>
</dbReference>
<dbReference type="InterPro" id="IPR050643">
    <property type="entry name" value="Periplasmic_pilus_chap"/>
</dbReference>
<dbReference type="RefSeq" id="WP_369790965.1">
    <property type="nucleotide sequence ID" value="NZ_CP165628.1"/>
</dbReference>
<feature type="domain" description="Pili assembly chaperone N-terminal" evidence="1">
    <location>
        <begin position="7"/>
        <end position="127"/>
    </location>
</feature>
<sequence>MQAAASGLQVSPVTLILPGNQNATGLWLSNEGDNVVNAQVRVYRWSQSNFSDNLTASQSLVASPPMLALAPGERQLIRIIRVGPTSNSLEDAYRLAIDELPPPILQKNKLQFVLHYSVPVFIQPASMPVGSVKLQWGLVHVGNKAFLEVNNLGNSHAQLSAATYISAKGTRKDITPGLLGYVLPGATMRWILPVSYDNYTHGSKIEVTINGEKTLQDL</sequence>
<accession>A0AB39VXM2</accession>
<dbReference type="PANTHER" id="PTHR30251">
    <property type="entry name" value="PILUS ASSEMBLY CHAPERONE"/>
    <property type="match status" value="1"/>
</dbReference>
<name>A0AB39VXM2_9GAMM</name>
<protein>
    <submittedName>
        <fullName evidence="2">Molecular chaperone</fullName>
    </submittedName>
</protein>
<dbReference type="InterPro" id="IPR013783">
    <property type="entry name" value="Ig-like_fold"/>
</dbReference>
<dbReference type="Pfam" id="PF00345">
    <property type="entry name" value="PapD_N"/>
    <property type="match status" value="1"/>
</dbReference>
<reference evidence="2" key="1">
    <citation type="submission" date="2024-07" db="EMBL/GenBank/DDBJ databases">
        <authorList>
            <person name="Biller S.J."/>
        </authorList>
    </citation>
    <scope>NUCLEOTIDE SEQUENCE</scope>
    <source>
        <strain evidence="2">WC2420</strain>
    </source>
</reference>
<proteinExistence type="predicted"/>